<dbReference type="RefSeq" id="WP_147143479.1">
    <property type="nucleotide sequence ID" value="NZ_BAABIJ010000005.1"/>
</dbReference>
<dbReference type="InterPro" id="IPR006140">
    <property type="entry name" value="D-isomer_DH_NAD-bd"/>
</dbReference>
<dbReference type="PROSITE" id="PS00671">
    <property type="entry name" value="D_2_HYDROXYACID_DH_3"/>
    <property type="match status" value="1"/>
</dbReference>
<dbReference type="SUPFAM" id="SSF51735">
    <property type="entry name" value="NAD(P)-binding Rossmann-fold domains"/>
    <property type="match status" value="1"/>
</dbReference>
<sequence length="303" mass="32179">MKAWISHEAGLAAMGEIPRGVTVEVFRQDGDYPSDPRTVEFWVPTYMGRDSATRPLSDMTGLKVIQLLSAGAEVWVPVVPEDVVLCDAQGAHTASTSEWAVTAMLASLRRIPEFVRAQDRAEWAPRSSPGLAGRRVLILGAGDIGEAIARRVAAFDAEPVLVARRARDGVHDTSALPALLPEADVVVVIVPLTDATTGMVDAGFLARMRDGALLVNAARGRVVDTAALTAETASGRLSAALDVTDPEPLPADSPLWAMPNVLITPHVGGTVDGALTNMYRIAGEQLRRYAAGEPLRNVVSEGY</sequence>
<dbReference type="InterPro" id="IPR029753">
    <property type="entry name" value="D-isomer_DH_CS"/>
</dbReference>
<evidence type="ECO:0000313" key="5">
    <source>
        <dbReference type="Proteomes" id="UP000321617"/>
    </source>
</evidence>
<protein>
    <submittedName>
        <fullName evidence="4">Phosphoglycerate dehydrogenase-like enzyme</fullName>
    </submittedName>
</protein>
<dbReference type="Pfam" id="PF02826">
    <property type="entry name" value="2-Hacid_dh_C"/>
    <property type="match status" value="1"/>
</dbReference>
<name>A0A562UQW4_9ACTN</name>
<dbReference type="PANTHER" id="PTHR43333">
    <property type="entry name" value="2-HACID_DH_C DOMAIN-CONTAINING PROTEIN"/>
    <property type="match status" value="1"/>
</dbReference>
<proteinExistence type="predicted"/>
<dbReference type="EMBL" id="VLLL01000009">
    <property type="protein sequence ID" value="TWJ07994.1"/>
    <property type="molecule type" value="Genomic_DNA"/>
</dbReference>
<keyword evidence="1" id="KW-0560">Oxidoreductase</keyword>
<evidence type="ECO:0000256" key="1">
    <source>
        <dbReference type="ARBA" id="ARBA00023002"/>
    </source>
</evidence>
<keyword evidence="2" id="KW-0520">NAD</keyword>
<dbReference type="Gene3D" id="3.40.50.720">
    <property type="entry name" value="NAD(P)-binding Rossmann-like Domain"/>
    <property type="match status" value="2"/>
</dbReference>
<dbReference type="AlphaFoldDB" id="A0A562UQW4"/>
<evidence type="ECO:0000259" key="3">
    <source>
        <dbReference type="Pfam" id="PF02826"/>
    </source>
</evidence>
<feature type="domain" description="D-isomer specific 2-hydroxyacid dehydrogenase NAD-binding" evidence="3">
    <location>
        <begin position="102"/>
        <end position="268"/>
    </location>
</feature>
<evidence type="ECO:0000313" key="4">
    <source>
        <dbReference type="EMBL" id="TWJ07994.1"/>
    </source>
</evidence>
<organism evidence="4 5">
    <name type="scientific">Stackebrandtia albiflava</name>
    <dbReference type="NCBI Taxonomy" id="406432"/>
    <lineage>
        <taxon>Bacteria</taxon>
        <taxon>Bacillati</taxon>
        <taxon>Actinomycetota</taxon>
        <taxon>Actinomycetes</taxon>
        <taxon>Glycomycetales</taxon>
        <taxon>Glycomycetaceae</taxon>
        <taxon>Stackebrandtia</taxon>
    </lineage>
</organism>
<dbReference type="Proteomes" id="UP000321617">
    <property type="component" value="Unassembled WGS sequence"/>
</dbReference>
<dbReference type="CDD" id="cd12166">
    <property type="entry name" value="2-Hacid_dh_7"/>
    <property type="match status" value="1"/>
</dbReference>
<keyword evidence="5" id="KW-1185">Reference proteome</keyword>
<evidence type="ECO:0000256" key="2">
    <source>
        <dbReference type="ARBA" id="ARBA00023027"/>
    </source>
</evidence>
<dbReference type="PANTHER" id="PTHR43333:SF1">
    <property type="entry name" value="D-ISOMER SPECIFIC 2-HYDROXYACID DEHYDROGENASE NAD-BINDING DOMAIN-CONTAINING PROTEIN"/>
    <property type="match status" value="1"/>
</dbReference>
<dbReference type="InterPro" id="IPR036291">
    <property type="entry name" value="NAD(P)-bd_dom_sf"/>
</dbReference>
<dbReference type="GO" id="GO:0016616">
    <property type="term" value="F:oxidoreductase activity, acting on the CH-OH group of donors, NAD or NADP as acceptor"/>
    <property type="evidence" value="ECO:0007669"/>
    <property type="project" value="UniProtKB-ARBA"/>
</dbReference>
<accession>A0A562UQW4</accession>
<dbReference type="OrthoDB" id="4324715at2"/>
<dbReference type="GO" id="GO:0051287">
    <property type="term" value="F:NAD binding"/>
    <property type="evidence" value="ECO:0007669"/>
    <property type="project" value="InterPro"/>
</dbReference>
<dbReference type="PROSITE" id="PS00670">
    <property type="entry name" value="D_2_HYDROXYACID_DH_2"/>
    <property type="match status" value="1"/>
</dbReference>
<reference evidence="4 5" key="1">
    <citation type="journal article" date="2013" name="Stand. Genomic Sci.">
        <title>Genomic Encyclopedia of Type Strains, Phase I: The one thousand microbial genomes (KMG-I) project.</title>
        <authorList>
            <person name="Kyrpides N.C."/>
            <person name="Woyke T."/>
            <person name="Eisen J.A."/>
            <person name="Garrity G."/>
            <person name="Lilburn T.G."/>
            <person name="Beck B.J."/>
            <person name="Whitman W.B."/>
            <person name="Hugenholtz P."/>
            <person name="Klenk H.P."/>
        </authorList>
    </citation>
    <scope>NUCLEOTIDE SEQUENCE [LARGE SCALE GENOMIC DNA]</scope>
    <source>
        <strain evidence="4 5">DSM 45044</strain>
    </source>
</reference>
<comment type="caution">
    <text evidence="4">The sequence shown here is derived from an EMBL/GenBank/DDBJ whole genome shotgun (WGS) entry which is preliminary data.</text>
</comment>
<gene>
    <name evidence="4" type="ORF">LX16_4777</name>
</gene>